<dbReference type="AlphaFoldDB" id="A0A9P0LKU2"/>
<reference evidence="1" key="1">
    <citation type="submission" date="2022-03" db="EMBL/GenBank/DDBJ databases">
        <authorList>
            <person name="Sayadi A."/>
        </authorList>
    </citation>
    <scope>NUCLEOTIDE SEQUENCE</scope>
</reference>
<accession>A0A9P0LKU2</accession>
<comment type="caution">
    <text evidence="1">The sequence shown here is derived from an EMBL/GenBank/DDBJ whole genome shotgun (WGS) entry which is preliminary data.</text>
</comment>
<evidence type="ECO:0000313" key="1">
    <source>
        <dbReference type="EMBL" id="CAH2000580.1"/>
    </source>
</evidence>
<protein>
    <submittedName>
        <fullName evidence="1">Uncharacterized protein</fullName>
    </submittedName>
</protein>
<name>A0A9P0LKU2_ACAOB</name>
<dbReference type="Proteomes" id="UP001152888">
    <property type="component" value="Unassembled WGS sequence"/>
</dbReference>
<keyword evidence="2" id="KW-1185">Reference proteome</keyword>
<proteinExistence type="predicted"/>
<dbReference type="OrthoDB" id="6777554at2759"/>
<gene>
    <name evidence="1" type="ORF">ACAOBT_LOCUS25654</name>
</gene>
<sequence>MEGTGIQVGQRRYLQLTKDIFQLNLTNI</sequence>
<dbReference type="EMBL" id="CAKOFQ010007412">
    <property type="protein sequence ID" value="CAH2000580.1"/>
    <property type="molecule type" value="Genomic_DNA"/>
</dbReference>
<organism evidence="1 2">
    <name type="scientific">Acanthoscelides obtectus</name>
    <name type="common">Bean weevil</name>
    <name type="synonym">Bruchus obtectus</name>
    <dbReference type="NCBI Taxonomy" id="200917"/>
    <lineage>
        <taxon>Eukaryota</taxon>
        <taxon>Metazoa</taxon>
        <taxon>Ecdysozoa</taxon>
        <taxon>Arthropoda</taxon>
        <taxon>Hexapoda</taxon>
        <taxon>Insecta</taxon>
        <taxon>Pterygota</taxon>
        <taxon>Neoptera</taxon>
        <taxon>Endopterygota</taxon>
        <taxon>Coleoptera</taxon>
        <taxon>Polyphaga</taxon>
        <taxon>Cucujiformia</taxon>
        <taxon>Chrysomeloidea</taxon>
        <taxon>Chrysomelidae</taxon>
        <taxon>Bruchinae</taxon>
        <taxon>Bruchini</taxon>
        <taxon>Acanthoscelides</taxon>
    </lineage>
</organism>
<evidence type="ECO:0000313" key="2">
    <source>
        <dbReference type="Proteomes" id="UP001152888"/>
    </source>
</evidence>
<feature type="non-terminal residue" evidence="1">
    <location>
        <position position="28"/>
    </location>
</feature>